<dbReference type="Pfam" id="PF00067">
    <property type="entry name" value="p450"/>
    <property type="match status" value="1"/>
</dbReference>
<dbReference type="AlphaFoldDB" id="A0A0D7BRN2"/>
<dbReference type="SUPFAM" id="SSF48264">
    <property type="entry name" value="Cytochrome P450"/>
    <property type="match status" value="1"/>
</dbReference>
<evidence type="ECO:0000256" key="7">
    <source>
        <dbReference type="ARBA" id="ARBA00022723"/>
    </source>
</evidence>
<dbReference type="GO" id="GO:0016020">
    <property type="term" value="C:membrane"/>
    <property type="evidence" value="ECO:0007669"/>
    <property type="project" value="UniProtKB-SubCell"/>
</dbReference>
<dbReference type="PRINTS" id="PR00385">
    <property type="entry name" value="P450"/>
</dbReference>
<comment type="subcellular location">
    <subcellularLocation>
        <location evidence="2">Membrane</location>
    </subcellularLocation>
</comment>
<evidence type="ECO:0000256" key="4">
    <source>
        <dbReference type="ARBA" id="ARBA00010617"/>
    </source>
</evidence>
<dbReference type="GO" id="GO:0004497">
    <property type="term" value="F:monooxygenase activity"/>
    <property type="evidence" value="ECO:0007669"/>
    <property type="project" value="UniProtKB-KW"/>
</dbReference>
<evidence type="ECO:0000256" key="10">
    <source>
        <dbReference type="ARBA" id="ARBA00023004"/>
    </source>
</evidence>
<sequence length="513" mass="57143">MSALTALILLLFSYIAYRRIADASTTKDKLPLAPLDEASLVLGHQYRIDKTECGVEYTRWTGLLGKVFRIKAALFQPDVIIVSDHLAIQHITQNAYTYSKSEFLRPIIATLLGRGVLWAEGDEHRIQRKLIAPAFTPSAIKAMSPTVLQVLDKTVQRFQHDIAALGGTAMLNLPDYIGPCIFEIVGRVGFNHDLGYNTTESKQVLAAWKQDVQLFSTFGGWLAPHVIGIMPWITKLPIKALHEDSIVKKIVYKIGNRMLEEQKLTGEHSEGTSIFSVLVKESGSKMDEKTLLDNIVTFLVVGHETTASAIHFTLYDLARNLEAQTRLREEVMDVDFTFEALDKLPYLDAVVREGIRLHPAARDTERVALEDDVIPLRHPITLADGSVITSLPVKKGDKFILPFMTTNQDPDVWGPDGAEFVPERWLDNSLEGRDLPRGPYTPTLSFLDGARMCIGWRLAVMEIKLVIAGLVKAMEFKEVPGVKVDRIASPALQPFVNGQPGRLPVRVTPVFST</sequence>
<evidence type="ECO:0000256" key="3">
    <source>
        <dbReference type="ARBA" id="ARBA00004721"/>
    </source>
</evidence>
<evidence type="ECO:0000313" key="15">
    <source>
        <dbReference type="EMBL" id="KIY72895.1"/>
    </source>
</evidence>
<evidence type="ECO:0000256" key="11">
    <source>
        <dbReference type="ARBA" id="ARBA00023033"/>
    </source>
</evidence>
<dbReference type="InterPro" id="IPR036396">
    <property type="entry name" value="Cyt_P450_sf"/>
</dbReference>
<evidence type="ECO:0000256" key="9">
    <source>
        <dbReference type="ARBA" id="ARBA00023002"/>
    </source>
</evidence>
<evidence type="ECO:0000313" key="16">
    <source>
        <dbReference type="Proteomes" id="UP000054007"/>
    </source>
</evidence>
<keyword evidence="5 13" id="KW-0349">Heme</keyword>
<reference evidence="15 16" key="1">
    <citation type="journal article" date="2015" name="Fungal Genet. Biol.">
        <title>Evolution of novel wood decay mechanisms in Agaricales revealed by the genome sequences of Fistulina hepatica and Cylindrobasidium torrendii.</title>
        <authorList>
            <person name="Floudas D."/>
            <person name="Held B.W."/>
            <person name="Riley R."/>
            <person name="Nagy L.G."/>
            <person name="Koehler G."/>
            <person name="Ransdell A.S."/>
            <person name="Younus H."/>
            <person name="Chow J."/>
            <person name="Chiniquy J."/>
            <person name="Lipzen A."/>
            <person name="Tritt A."/>
            <person name="Sun H."/>
            <person name="Haridas S."/>
            <person name="LaButti K."/>
            <person name="Ohm R.A."/>
            <person name="Kues U."/>
            <person name="Blanchette R.A."/>
            <person name="Grigoriev I.V."/>
            <person name="Minto R.E."/>
            <person name="Hibbett D.S."/>
        </authorList>
    </citation>
    <scope>NUCLEOTIDE SEQUENCE [LARGE SCALE GENOMIC DNA]</scope>
    <source>
        <strain evidence="15 16">FP15055 ss-10</strain>
    </source>
</reference>
<keyword evidence="8" id="KW-1133">Transmembrane helix</keyword>
<keyword evidence="6" id="KW-0812">Transmembrane</keyword>
<dbReference type="GO" id="GO:0020037">
    <property type="term" value="F:heme binding"/>
    <property type="evidence" value="ECO:0007669"/>
    <property type="project" value="InterPro"/>
</dbReference>
<proteinExistence type="inferred from homology"/>
<evidence type="ECO:0000256" key="5">
    <source>
        <dbReference type="ARBA" id="ARBA00022617"/>
    </source>
</evidence>
<keyword evidence="10 13" id="KW-0408">Iron</keyword>
<comment type="cofactor">
    <cofactor evidence="1 13">
        <name>heme</name>
        <dbReference type="ChEBI" id="CHEBI:30413"/>
    </cofactor>
</comment>
<feature type="signal peptide" evidence="14">
    <location>
        <begin position="1"/>
        <end position="23"/>
    </location>
</feature>
<dbReference type="InterPro" id="IPR002401">
    <property type="entry name" value="Cyt_P450_E_grp-I"/>
</dbReference>
<dbReference type="GO" id="GO:0016705">
    <property type="term" value="F:oxidoreductase activity, acting on paired donors, with incorporation or reduction of molecular oxygen"/>
    <property type="evidence" value="ECO:0007669"/>
    <property type="project" value="InterPro"/>
</dbReference>
<keyword evidence="12" id="KW-0472">Membrane</keyword>
<dbReference type="OrthoDB" id="1470350at2759"/>
<dbReference type="EMBL" id="KN880439">
    <property type="protein sequence ID" value="KIY72895.1"/>
    <property type="molecule type" value="Genomic_DNA"/>
</dbReference>
<dbReference type="InterPro" id="IPR050121">
    <property type="entry name" value="Cytochrome_P450_monoxygenase"/>
</dbReference>
<name>A0A0D7BRN2_9AGAR</name>
<organism evidence="15 16">
    <name type="scientific">Cylindrobasidium torrendii FP15055 ss-10</name>
    <dbReference type="NCBI Taxonomy" id="1314674"/>
    <lineage>
        <taxon>Eukaryota</taxon>
        <taxon>Fungi</taxon>
        <taxon>Dikarya</taxon>
        <taxon>Basidiomycota</taxon>
        <taxon>Agaricomycotina</taxon>
        <taxon>Agaricomycetes</taxon>
        <taxon>Agaricomycetidae</taxon>
        <taxon>Agaricales</taxon>
        <taxon>Marasmiineae</taxon>
        <taxon>Physalacriaceae</taxon>
        <taxon>Cylindrobasidium</taxon>
    </lineage>
</organism>
<dbReference type="STRING" id="1314674.A0A0D7BRN2"/>
<keyword evidence="14" id="KW-0732">Signal</keyword>
<evidence type="ECO:0000256" key="2">
    <source>
        <dbReference type="ARBA" id="ARBA00004370"/>
    </source>
</evidence>
<keyword evidence="7 13" id="KW-0479">Metal-binding</keyword>
<evidence type="ECO:0000256" key="6">
    <source>
        <dbReference type="ARBA" id="ARBA00022692"/>
    </source>
</evidence>
<dbReference type="GO" id="GO:0005506">
    <property type="term" value="F:iron ion binding"/>
    <property type="evidence" value="ECO:0007669"/>
    <property type="project" value="InterPro"/>
</dbReference>
<gene>
    <name evidence="15" type="ORF">CYLTODRAFT_366619</name>
</gene>
<dbReference type="PANTHER" id="PTHR24305:SF166">
    <property type="entry name" value="CYTOCHROME P450 12A4, MITOCHONDRIAL-RELATED"/>
    <property type="match status" value="1"/>
</dbReference>
<dbReference type="Gene3D" id="1.10.630.10">
    <property type="entry name" value="Cytochrome P450"/>
    <property type="match status" value="1"/>
</dbReference>
<dbReference type="InterPro" id="IPR001128">
    <property type="entry name" value="Cyt_P450"/>
</dbReference>
<feature type="chain" id="PRO_5002317589" evidence="14">
    <location>
        <begin position="24"/>
        <end position="513"/>
    </location>
</feature>
<keyword evidence="9" id="KW-0560">Oxidoreductase</keyword>
<comment type="pathway">
    <text evidence="3">Secondary metabolite biosynthesis; terpenoid biosynthesis.</text>
</comment>
<dbReference type="PRINTS" id="PR00463">
    <property type="entry name" value="EP450I"/>
</dbReference>
<evidence type="ECO:0000256" key="13">
    <source>
        <dbReference type="PIRSR" id="PIRSR602401-1"/>
    </source>
</evidence>
<protein>
    <submittedName>
        <fullName evidence="15">Cytochrome P450</fullName>
    </submittedName>
</protein>
<accession>A0A0D7BRN2</accession>
<feature type="binding site" description="axial binding residue" evidence="13">
    <location>
        <position position="453"/>
    </location>
    <ligand>
        <name>heme</name>
        <dbReference type="ChEBI" id="CHEBI:30413"/>
    </ligand>
    <ligandPart>
        <name>Fe</name>
        <dbReference type="ChEBI" id="CHEBI:18248"/>
    </ligandPart>
</feature>
<evidence type="ECO:0000256" key="1">
    <source>
        <dbReference type="ARBA" id="ARBA00001971"/>
    </source>
</evidence>
<dbReference type="PANTHER" id="PTHR24305">
    <property type="entry name" value="CYTOCHROME P450"/>
    <property type="match status" value="1"/>
</dbReference>
<evidence type="ECO:0000256" key="8">
    <source>
        <dbReference type="ARBA" id="ARBA00022989"/>
    </source>
</evidence>
<keyword evidence="11" id="KW-0503">Monooxygenase</keyword>
<evidence type="ECO:0000256" key="14">
    <source>
        <dbReference type="SAM" id="SignalP"/>
    </source>
</evidence>
<comment type="similarity">
    <text evidence="4">Belongs to the cytochrome P450 family.</text>
</comment>
<keyword evidence="16" id="KW-1185">Reference proteome</keyword>
<evidence type="ECO:0000256" key="12">
    <source>
        <dbReference type="ARBA" id="ARBA00023136"/>
    </source>
</evidence>
<dbReference type="Proteomes" id="UP000054007">
    <property type="component" value="Unassembled WGS sequence"/>
</dbReference>